<evidence type="ECO:0000313" key="2">
    <source>
        <dbReference type="Proteomes" id="UP000176988"/>
    </source>
</evidence>
<sequence length="100" mass="11149">MEEGMCDTETKDTRVYFITEGDRDVFGCPHCGGTSMFLLERLSRQKANTLWQCFSCKALILTVFRSVRVGEDVQVFLISGEKLEGMVIAHPLDARTIGAA</sequence>
<evidence type="ECO:0000313" key="1">
    <source>
        <dbReference type="EMBL" id="OGM00324.1"/>
    </source>
</evidence>
<dbReference type="EMBL" id="MGFG01000033">
    <property type="protein sequence ID" value="OGM00324.1"/>
    <property type="molecule type" value="Genomic_DNA"/>
</dbReference>
<comment type="caution">
    <text evidence="1">The sequence shown here is derived from an EMBL/GenBank/DDBJ whole genome shotgun (WGS) entry which is preliminary data.</text>
</comment>
<protein>
    <submittedName>
        <fullName evidence="1">Uncharacterized protein</fullName>
    </submittedName>
</protein>
<gene>
    <name evidence="1" type="ORF">A2480_03520</name>
</gene>
<proteinExistence type="predicted"/>
<reference evidence="1 2" key="1">
    <citation type="journal article" date="2016" name="Nat. Commun.">
        <title>Thousands of microbial genomes shed light on interconnected biogeochemical processes in an aquifer system.</title>
        <authorList>
            <person name="Anantharaman K."/>
            <person name="Brown C.T."/>
            <person name="Hug L.A."/>
            <person name="Sharon I."/>
            <person name="Castelle C.J."/>
            <person name="Probst A.J."/>
            <person name="Thomas B.C."/>
            <person name="Singh A."/>
            <person name="Wilkins M.J."/>
            <person name="Karaoz U."/>
            <person name="Brodie E.L."/>
            <person name="Williams K.H."/>
            <person name="Hubbard S.S."/>
            <person name="Banfield J.F."/>
        </authorList>
    </citation>
    <scope>NUCLEOTIDE SEQUENCE [LARGE SCALE GENOMIC DNA]</scope>
</reference>
<dbReference type="Proteomes" id="UP000176988">
    <property type="component" value="Unassembled WGS sequence"/>
</dbReference>
<accession>A0A1F7WBX7</accession>
<organism evidence="1 2">
    <name type="scientific">Candidatus Uhrbacteria bacterium RIFOXYC2_FULL_47_19</name>
    <dbReference type="NCBI Taxonomy" id="1802424"/>
    <lineage>
        <taxon>Bacteria</taxon>
        <taxon>Candidatus Uhriibacteriota</taxon>
    </lineage>
</organism>
<dbReference type="STRING" id="1802424.A2480_03520"/>
<dbReference type="AlphaFoldDB" id="A0A1F7WBX7"/>
<name>A0A1F7WBX7_9BACT</name>